<evidence type="ECO:0000313" key="3">
    <source>
        <dbReference type="Proteomes" id="UP001602287"/>
    </source>
</evidence>
<dbReference type="Proteomes" id="UP001602287">
    <property type="component" value="Unassembled WGS sequence"/>
</dbReference>
<sequence>MNPDQPRLTITEDALEELHRTYSLHAASRPSLPRTQNPGYRSTGVTSSPTEQAACWMRMISTTEIYTEALLKHLDAERPNPAPRGWTDVIGSLKQRHQIDATGIPGWSRLEAYILVRNALAHGLGRFTAHQQARGVPRKVRAVGVPVRDGMVVVTAIAMAGCAATCSRFMTALDAHPRVDTTPSRLLPAP</sequence>
<comment type="caution">
    <text evidence="2">The sequence shown here is derived from an EMBL/GenBank/DDBJ whole genome shotgun (WGS) entry which is preliminary data.</text>
</comment>
<name>A0ABW6VNY0_9ACTN</name>
<reference evidence="2 3" key="1">
    <citation type="submission" date="2024-10" db="EMBL/GenBank/DDBJ databases">
        <title>The Natural Products Discovery Center: Release of the First 8490 Sequenced Strains for Exploring Actinobacteria Biosynthetic Diversity.</title>
        <authorList>
            <person name="Kalkreuter E."/>
            <person name="Kautsar S.A."/>
            <person name="Yang D."/>
            <person name="Bader C.D."/>
            <person name="Teijaro C.N."/>
            <person name="Fluegel L."/>
            <person name="Davis C.M."/>
            <person name="Simpson J.R."/>
            <person name="Lauterbach L."/>
            <person name="Steele A.D."/>
            <person name="Gui C."/>
            <person name="Meng S."/>
            <person name="Li G."/>
            <person name="Viehrig K."/>
            <person name="Ye F."/>
            <person name="Su P."/>
            <person name="Kiefer A.F."/>
            <person name="Nichols A."/>
            <person name="Cepeda A.J."/>
            <person name="Yan W."/>
            <person name="Fan B."/>
            <person name="Jiang Y."/>
            <person name="Adhikari A."/>
            <person name="Zheng C.-J."/>
            <person name="Schuster L."/>
            <person name="Cowan T.M."/>
            <person name="Smanski M.J."/>
            <person name="Chevrette M.G."/>
            <person name="De Carvalho L.P.S."/>
            <person name="Shen B."/>
        </authorList>
    </citation>
    <scope>NUCLEOTIDE SEQUENCE [LARGE SCALE GENOMIC DNA]</scope>
    <source>
        <strain evidence="2 3">NPDC000140</strain>
    </source>
</reference>
<dbReference type="EMBL" id="JBIAZM010000002">
    <property type="protein sequence ID" value="MFF5198926.1"/>
    <property type="molecule type" value="Genomic_DNA"/>
</dbReference>
<protein>
    <submittedName>
        <fullName evidence="2">Uncharacterized protein</fullName>
    </submittedName>
</protein>
<accession>A0ABW6VNY0</accession>
<feature type="compositionally biased region" description="Polar residues" evidence="1">
    <location>
        <begin position="33"/>
        <end position="48"/>
    </location>
</feature>
<organism evidence="2 3">
    <name type="scientific">Micromonospora parva</name>
    <dbReference type="NCBI Taxonomy" id="1464048"/>
    <lineage>
        <taxon>Bacteria</taxon>
        <taxon>Bacillati</taxon>
        <taxon>Actinomycetota</taxon>
        <taxon>Actinomycetes</taxon>
        <taxon>Micromonosporales</taxon>
        <taxon>Micromonosporaceae</taxon>
        <taxon>Micromonospora</taxon>
    </lineage>
</organism>
<feature type="region of interest" description="Disordered" evidence="1">
    <location>
        <begin position="25"/>
        <end position="48"/>
    </location>
</feature>
<proteinExistence type="predicted"/>
<keyword evidence="3" id="KW-1185">Reference proteome</keyword>
<evidence type="ECO:0000256" key="1">
    <source>
        <dbReference type="SAM" id="MobiDB-lite"/>
    </source>
</evidence>
<gene>
    <name evidence="2" type="ORF">ACFY3B_04880</name>
</gene>
<dbReference type="RefSeq" id="WP_030334847.1">
    <property type="nucleotide sequence ID" value="NZ_JBEZDH010000004.1"/>
</dbReference>
<evidence type="ECO:0000313" key="2">
    <source>
        <dbReference type="EMBL" id="MFF5198926.1"/>
    </source>
</evidence>